<keyword evidence="12" id="KW-1185">Reference proteome</keyword>
<evidence type="ECO:0000256" key="5">
    <source>
        <dbReference type="ARBA" id="ARBA00023015"/>
    </source>
</evidence>
<accession>A0A183AXJ0</accession>
<sequence length="244" mass="28185">MGTPLFCDAYDAQAKAYCKRLKVVCEHFKEPKLPPDTVCGFPFVRDVFVETGDFCCVPRSRCNRHFGWERLRRAQIDLERYRHVSSLIAKCVARWRDISVLSETDNMELHTELMGTSSSPNGSSQSMPIRLRWSPTIDLSLKVTVQVTLPSSFRYPPQALVAVSVVGWRVGRPKDCHRRREMMVMSDAVSIWRRTGWLLTCTDTNRRWEAASTLNVANRLLVRLRDGRRRRGLDDERGLDQRLV</sequence>
<evidence type="ECO:0000256" key="1">
    <source>
        <dbReference type="ARBA" id="ARBA00004123"/>
    </source>
</evidence>
<comment type="subcellular location">
    <subcellularLocation>
        <location evidence="1">Nucleus</location>
    </subcellularLocation>
</comment>
<dbReference type="GO" id="GO:0008270">
    <property type="term" value="F:zinc ion binding"/>
    <property type="evidence" value="ECO:0007669"/>
    <property type="project" value="UniProtKB-KW"/>
</dbReference>
<protein>
    <recommendedName>
        <fullName evidence="9">CXXC-type zinc finger protein 1</fullName>
    </recommendedName>
</protein>
<dbReference type="AlphaFoldDB" id="A0A183AXJ0"/>
<dbReference type="InterPro" id="IPR037869">
    <property type="entry name" value="Spp1/CFP1"/>
</dbReference>
<keyword evidence="5" id="KW-0805">Transcription regulation</keyword>
<dbReference type="Pfam" id="PF12269">
    <property type="entry name" value="CpG_bind_C"/>
    <property type="match status" value="1"/>
</dbReference>
<reference evidence="11 12" key="2">
    <citation type="submission" date="2018-11" db="EMBL/GenBank/DDBJ databases">
        <authorList>
            <consortium name="Pathogen Informatics"/>
        </authorList>
    </citation>
    <scope>NUCLEOTIDE SEQUENCE [LARGE SCALE GENOMIC DNA]</scope>
    <source>
        <strain evidence="11 12">Egypt</strain>
    </source>
</reference>
<evidence type="ECO:0000256" key="8">
    <source>
        <dbReference type="ARBA" id="ARBA00023242"/>
    </source>
</evidence>
<evidence type="ECO:0000313" key="13">
    <source>
        <dbReference type="WBParaSite" id="ECPE_0001171001-mRNA-1"/>
    </source>
</evidence>
<dbReference type="GO" id="GO:0003677">
    <property type="term" value="F:DNA binding"/>
    <property type="evidence" value="ECO:0007669"/>
    <property type="project" value="UniProtKB-KW"/>
</dbReference>
<evidence type="ECO:0000313" key="12">
    <source>
        <dbReference type="Proteomes" id="UP000272942"/>
    </source>
</evidence>
<dbReference type="OrthoDB" id="419183at2759"/>
<dbReference type="GO" id="GO:0048188">
    <property type="term" value="C:Set1C/COMPASS complex"/>
    <property type="evidence" value="ECO:0007669"/>
    <property type="project" value="InterPro"/>
</dbReference>
<evidence type="ECO:0000256" key="7">
    <source>
        <dbReference type="ARBA" id="ARBA00023163"/>
    </source>
</evidence>
<evidence type="ECO:0000256" key="2">
    <source>
        <dbReference type="ARBA" id="ARBA00022723"/>
    </source>
</evidence>
<dbReference type="WBParaSite" id="ECPE_0001171001-mRNA-1">
    <property type="protein sequence ID" value="ECPE_0001171001-mRNA-1"/>
    <property type="gene ID" value="ECPE_0001171001"/>
</dbReference>
<proteinExistence type="predicted"/>
<evidence type="ECO:0000256" key="3">
    <source>
        <dbReference type="ARBA" id="ARBA00022771"/>
    </source>
</evidence>
<keyword evidence="3" id="KW-0863">Zinc-finger</keyword>
<keyword evidence="2" id="KW-0479">Metal-binding</keyword>
<keyword evidence="8" id="KW-0539">Nucleus</keyword>
<evidence type="ECO:0000313" key="11">
    <source>
        <dbReference type="EMBL" id="VDP88812.1"/>
    </source>
</evidence>
<name>A0A183AXJ0_9TREM</name>
<organism evidence="13">
    <name type="scientific">Echinostoma caproni</name>
    <dbReference type="NCBI Taxonomy" id="27848"/>
    <lineage>
        <taxon>Eukaryota</taxon>
        <taxon>Metazoa</taxon>
        <taxon>Spiralia</taxon>
        <taxon>Lophotrochozoa</taxon>
        <taxon>Platyhelminthes</taxon>
        <taxon>Trematoda</taxon>
        <taxon>Digenea</taxon>
        <taxon>Plagiorchiida</taxon>
        <taxon>Echinostomata</taxon>
        <taxon>Echinostomatoidea</taxon>
        <taxon>Echinostomatidae</taxon>
        <taxon>Echinostoma</taxon>
    </lineage>
</organism>
<gene>
    <name evidence="11" type="ORF">ECPE_LOCUS11675</name>
</gene>
<dbReference type="EMBL" id="UZAN01051288">
    <property type="protein sequence ID" value="VDP88812.1"/>
    <property type="molecule type" value="Genomic_DNA"/>
</dbReference>
<reference evidence="13" key="1">
    <citation type="submission" date="2016-06" db="UniProtKB">
        <authorList>
            <consortium name="WormBaseParasite"/>
        </authorList>
    </citation>
    <scope>IDENTIFICATION</scope>
</reference>
<dbReference type="InterPro" id="IPR022056">
    <property type="entry name" value="CpG-bd_C"/>
</dbReference>
<evidence type="ECO:0000256" key="9">
    <source>
        <dbReference type="ARBA" id="ARBA00023828"/>
    </source>
</evidence>
<evidence type="ECO:0000256" key="6">
    <source>
        <dbReference type="ARBA" id="ARBA00023125"/>
    </source>
</evidence>
<feature type="domain" description="CpG binding protein C-terminal" evidence="10">
    <location>
        <begin position="2"/>
        <end position="88"/>
    </location>
</feature>
<dbReference type="PANTHER" id="PTHR46174:SF1">
    <property type="entry name" value="CXXC-TYPE ZINC FINGER PROTEIN 1"/>
    <property type="match status" value="1"/>
</dbReference>
<keyword evidence="4" id="KW-0862">Zinc</keyword>
<evidence type="ECO:0000259" key="10">
    <source>
        <dbReference type="Pfam" id="PF12269"/>
    </source>
</evidence>
<dbReference type="PANTHER" id="PTHR46174">
    <property type="entry name" value="CXXC-TYPE ZINC FINGER PROTEIN 1"/>
    <property type="match status" value="1"/>
</dbReference>
<keyword evidence="7" id="KW-0804">Transcription</keyword>
<dbReference type="Proteomes" id="UP000272942">
    <property type="component" value="Unassembled WGS sequence"/>
</dbReference>
<keyword evidence="6" id="KW-0238">DNA-binding</keyword>
<dbReference type="GO" id="GO:0045893">
    <property type="term" value="P:positive regulation of DNA-templated transcription"/>
    <property type="evidence" value="ECO:0007669"/>
    <property type="project" value="TreeGrafter"/>
</dbReference>
<evidence type="ECO:0000256" key="4">
    <source>
        <dbReference type="ARBA" id="ARBA00022833"/>
    </source>
</evidence>